<dbReference type="CDD" id="cd00192">
    <property type="entry name" value="PTKc"/>
    <property type="match status" value="1"/>
</dbReference>
<evidence type="ECO:0000259" key="16">
    <source>
        <dbReference type="PROSITE" id="PS50022"/>
    </source>
</evidence>
<dbReference type="InterPro" id="IPR001245">
    <property type="entry name" value="Ser-Thr/Tyr_kinase_cat_dom"/>
</dbReference>
<dbReference type="CDD" id="cd00063">
    <property type="entry name" value="FN3"/>
    <property type="match status" value="2"/>
</dbReference>
<dbReference type="Proteomes" id="UP000225706">
    <property type="component" value="Unassembled WGS sequence"/>
</dbReference>
<feature type="compositionally biased region" description="Basic and acidic residues" evidence="14">
    <location>
        <begin position="30"/>
        <end position="39"/>
    </location>
</feature>
<dbReference type="OrthoDB" id="5984600at2759"/>
<protein>
    <recommendedName>
        <fullName evidence="2">receptor protein-tyrosine kinase</fullName>
        <ecNumber evidence="2">2.7.10.1</ecNumber>
    </recommendedName>
</protein>
<dbReference type="Gene3D" id="2.60.120.260">
    <property type="entry name" value="Galactose-binding domain-like"/>
    <property type="match status" value="4"/>
</dbReference>
<feature type="compositionally biased region" description="Basic and acidic residues" evidence="14">
    <location>
        <begin position="1304"/>
        <end position="1315"/>
    </location>
</feature>
<dbReference type="FunFam" id="2.60.120.260:FF:000016">
    <property type="entry name" value="Contactin-associated protein-like 4 isoform 1"/>
    <property type="match status" value="1"/>
</dbReference>
<dbReference type="FunFam" id="1.10.510.10:FF:000554">
    <property type="entry name" value="Predicted protein"/>
    <property type="match status" value="1"/>
</dbReference>
<keyword evidence="8" id="KW-0067">ATP-binding</keyword>
<dbReference type="InterPro" id="IPR008266">
    <property type="entry name" value="Tyr_kinase_AS"/>
</dbReference>
<keyword evidence="9" id="KW-1133">Transmembrane helix</keyword>
<evidence type="ECO:0000256" key="13">
    <source>
        <dbReference type="ARBA" id="ARBA00023180"/>
    </source>
</evidence>
<evidence type="ECO:0000256" key="2">
    <source>
        <dbReference type="ARBA" id="ARBA00011902"/>
    </source>
</evidence>
<sequence length="1554" mass="175062">MEPDDLKRTERLFKDLQQVENLRMKTAHTKKLEAPEAKSNRPSTKNTVDCEKWVLNISSKSLTNTEKSALQKGMNFAIAPKKIMIPIAEFVAGVDDHELVSFDVVSLFTSIPVDVAVNVAHNRLVSDENVQERTALPVTDIIELLDFCPSTTNFQYDHKHYKQIHGTGIGSPVSAVMVNMVVEDLEERALTTLINQSLFWKRFVDDSFKFQASGESPGCFRNPVGVADRSIIPDKQITASSYFNPGSMAACGRLNVPGCQYYDLGLSNGYILDRDISSSSVLNANAPAKNGRLHYTEGSSWCAATNDSQPYLQVDFGKLYIICAVSTQRNSQGDQWVKKYTLQSSRDGTTWADYQEAGILKVFSVNLDRNETVKQILCSGLVAKRLRFIPQVYQGSCCMRVEIYGIPLKADNLALQKPTTQSSIYVGNMHNHWASNAVNGVWNFASYFCTRTRSSTNPWLGIDLEQVLPVSEVYILNSPETLDDAEIRVDLALNQPAYQSSTLTNNTADKAVDGHIPTCSSTQSQQDPWWRVDLGATQVVAKVMVTYKNRTEGVHVWVVCQTQALGVASSRIFSEKSFSASSSRMGNEPYKARLRSSTGAWRPRNDYDSDDYLEIDLEDVFFIYAVATQGNRKADKWTKSYKLDLFLENWNIYKENSTEKIFRGNSHNKEIVKQVLIEVARARIIRVQPVDYHVHKALRVEVYGTKIPAGAPLPHVVVNKEKEISFSNSSIKWNPPKANGCPITMYTVYYKAIKSENKESVWHHINASSGTNELSSSSLPLDCDTEYEFQVSAWNDVGASNRSESWQVKSMTGYPVIFNKTSEVKGSFVVVRWKPCTASLFTVYHREIISEAKSHWKAVNVSGYKTSYNLHLGCRAAHEIVVTAWNSRAETPLTALLNHSRLWRVKTYGDKPSPPIVKSKGVQVSGCDVNLKWSSSQDNGCPLTMYKVYYRDVQSTSEDEYRNHINVPVGSTSMNLTSLKCNSECILKVTAWNELGESYASNEWRIKTDGEKTLQHFIRSTSNIVPLLLGEIPPERVTIMEELGRGAFGKVHKGILKEMPKVEVFFKPKEERVDINKGRVVAVKLLHKRAGEDGQEQFVREISFMQRVGTHKNVLSMIGFWNRSEPIMLILEYVPHGDLLQWLRNKRQQVKCKNGIDGVIFESMDELSDSTASSNEAASSDKSEDEGFHDTEEKLTTVQEFEEVTEKQDFIVMSDSLVTLEELTFRDEKRNDTEVLPIRIPQTDFHLRLQGEKITQSQQSDKLGQLSHMDVTLPTASANTSLGDSTADFRLSSGSGDNLNSKMAENEDRNEDNGKEGVNSSIDEEAAISISFKSARSLPQPQENMERQQGTDGDGAQAVDFTVEDVLCFAWQIAKGMKYLAGKGFVHRDLAARNILLGEDRAVKIADFGLLRHTYGDIYELKNTKKLPIKWMSLESLVSGKYTSKSDVWSFGVLLWELCTMGHIPYPGISNRELFKLLKSGYRMDKPAICSDALYELMLDCWRADPEERPSFEQLVTRMEQMMTRDAPYWDLNEEYESDASNTETKPESDQLHV</sequence>
<evidence type="ECO:0000256" key="5">
    <source>
        <dbReference type="ARBA" id="ARBA00022737"/>
    </source>
</evidence>
<evidence type="ECO:0000259" key="15">
    <source>
        <dbReference type="PROSITE" id="PS50011"/>
    </source>
</evidence>
<evidence type="ECO:0000256" key="10">
    <source>
        <dbReference type="ARBA" id="ARBA00023136"/>
    </source>
</evidence>
<evidence type="ECO:0000256" key="7">
    <source>
        <dbReference type="ARBA" id="ARBA00022777"/>
    </source>
</evidence>
<evidence type="ECO:0000256" key="9">
    <source>
        <dbReference type="ARBA" id="ARBA00022989"/>
    </source>
</evidence>
<keyword evidence="11" id="KW-0829">Tyrosine-protein kinase</keyword>
<feature type="domain" description="F5/8 type C" evidence="16">
    <location>
        <begin position="259"/>
        <end position="406"/>
    </location>
</feature>
<keyword evidence="7 18" id="KW-0418">Kinase</keyword>
<dbReference type="PANTHER" id="PTHR24416:SF583">
    <property type="entry name" value="RECEPTOR PROTEIN-TYROSINE KINASE"/>
    <property type="match status" value="1"/>
</dbReference>
<name>A0A2B4S4R7_STYPI</name>
<dbReference type="GO" id="GO:0043235">
    <property type="term" value="C:receptor complex"/>
    <property type="evidence" value="ECO:0007669"/>
    <property type="project" value="TreeGrafter"/>
</dbReference>
<feature type="region of interest" description="Disordered" evidence="14">
    <location>
        <begin position="24"/>
        <end position="45"/>
    </location>
</feature>
<feature type="domain" description="Fibronectin type-III" evidence="17">
    <location>
        <begin position="711"/>
        <end position="815"/>
    </location>
</feature>
<dbReference type="InterPro" id="IPR000719">
    <property type="entry name" value="Prot_kinase_dom"/>
</dbReference>
<evidence type="ECO:0000256" key="1">
    <source>
        <dbReference type="ARBA" id="ARBA00004479"/>
    </source>
</evidence>
<dbReference type="PROSITE" id="PS50022">
    <property type="entry name" value="FA58C_3"/>
    <property type="match status" value="2"/>
</dbReference>
<dbReference type="InterPro" id="IPR003961">
    <property type="entry name" value="FN3_dom"/>
</dbReference>
<dbReference type="SMART" id="SM00060">
    <property type="entry name" value="FN3"/>
    <property type="match status" value="2"/>
</dbReference>
<feature type="region of interest" description="Disordered" evidence="14">
    <location>
        <begin position="1334"/>
        <end position="1355"/>
    </location>
</feature>
<dbReference type="PROSITE" id="PS01285">
    <property type="entry name" value="FA58C_1"/>
    <property type="match status" value="1"/>
</dbReference>
<organism evidence="18 19">
    <name type="scientific">Stylophora pistillata</name>
    <name type="common">Smooth cauliflower coral</name>
    <dbReference type="NCBI Taxonomy" id="50429"/>
    <lineage>
        <taxon>Eukaryota</taxon>
        <taxon>Metazoa</taxon>
        <taxon>Cnidaria</taxon>
        <taxon>Anthozoa</taxon>
        <taxon>Hexacorallia</taxon>
        <taxon>Scleractinia</taxon>
        <taxon>Astrocoeniina</taxon>
        <taxon>Pocilloporidae</taxon>
        <taxon>Stylophora</taxon>
    </lineage>
</organism>
<dbReference type="Gene3D" id="2.60.40.10">
    <property type="entry name" value="Immunoglobulins"/>
    <property type="match status" value="2"/>
</dbReference>
<dbReference type="InterPro" id="IPR008979">
    <property type="entry name" value="Galactose-bd-like_sf"/>
</dbReference>
<evidence type="ECO:0000256" key="8">
    <source>
        <dbReference type="ARBA" id="ARBA00022840"/>
    </source>
</evidence>
<feature type="region of interest" description="Disordered" evidence="14">
    <location>
        <begin position="1276"/>
        <end position="1320"/>
    </location>
</feature>
<comment type="subcellular location">
    <subcellularLocation>
        <location evidence="1">Membrane</location>
        <topology evidence="1">Single-pass type I membrane protein</topology>
    </subcellularLocation>
</comment>
<evidence type="ECO:0000256" key="3">
    <source>
        <dbReference type="ARBA" id="ARBA00022679"/>
    </source>
</evidence>
<feature type="compositionally biased region" description="Polar residues" evidence="14">
    <location>
        <begin position="1292"/>
        <end position="1303"/>
    </location>
</feature>
<feature type="compositionally biased region" description="Basic and acidic residues" evidence="14">
    <location>
        <begin position="1179"/>
        <end position="1190"/>
    </location>
</feature>
<dbReference type="InterPro" id="IPR013783">
    <property type="entry name" value="Ig-like_fold"/>
</dbReference>
<feature type="compositionally biased region" description="Basic and acidic residues" evidence="14">
    <location>
        <begin position="1545"/>
        <end position="1554"/>
    </location>
</feature>
<dbReference type="SUPFAM" id="SSF49265">
    <property type="entry name" value="Fibronectin type III"/>
    <property type="match status" value="2"/>
</dbReference>
<evidence type="ECO:0000256" key="12">
    <source>
        <dbReference type="ARBA" id="ARBA00023170"/>
    </source>
</evidence>
<keyword evidence="12 18" id="KW-0675">Receptor</keyword>
<evidence type="ECO:0000256" key="6">
    <source>
        <dbReference type="ARBA" id="ARBA00022741"/>
    </source>
</evidence>
<dbReference type="GO" id="GO:0005524">
    <property type="term" value="F:ATP binding"/>
    <property type="evidence" value="ECO:0007669"/>
    <property type="project" value="UniProtKB-KW"/>
</dbReference>
<dbReference type="InterPro" id="IPR020635">
    <property type="entry name" value="Tyr_kinase_cat_dom"/>
</dbReference>
<feature type="domain" description="Fibronectin type-III" evidence="17">
    <location>
        <begin position="911"/>
        <end position="1011"/>
    </location>
</feature>
<keyword evidence="13" id="KW-0325">Glycoprotein</keyword>
<keyword evidence="3" id="KW-0808">Transferase</keyword>
<reference evidence="19" key="1">
    <citation type="journal article" date="2017" name="bioRxiv">
        <title>Comparative analysis of the genomes of Stylophora pistillata and Acropora digitifera provides evidence for extensive differences between species of corals.</title>
        <authorList>
            <person name="Voolstra C.R."/>
            <person name="Li Y."/>
            <person name="Liew Y.J."/>
            <person name="Baumgarten S."/>
            <person name="Zoccola D."/>
            <person name="Flot J.-F."/>
            <person name="Tambutte S."/>
            <person name="Allemand D."/>
            <person name="Aranda M."/>
        </authorList>
    </citation>
    <scope>NUCLEOTIDE SEQUENCE [LARGE SCALE GENOMIC DNA]</scope>
</reference>
<evidence type="ECO:0000259" key="17">
    <source>
        <dbReference type="PROSITE" id="PS50853"/>
    </source>
</evidence>
<dbReference type="GO" id="GO:0007169">
    <property type="term" value="P:cell surface receptor protein tyrosine kinase signaling pathway"/>
    <property type="evidence" value="ECO:0007669"/>
    <property type="project" value="TreeGrafter"/>
</dbReference>
<feature type="domain" description="F5/8 type C" evidence="16">
    <location>
        <begin position="560"/>
        <end position="705"/>
    </location>
</feature>
<dbReference type="Gene3D" id="3.30.200.20">
    <property type="entry name" value="Phosphorylase Kinase, domain 1"/>
    <property type="match status" value="1"/>
</dbReference>
<gene>
    <name evidence="18" type="primary">Ret</name>
    <name evidence="18" type="ORF">AWC38_SpisGene12017</name>
</gene>
<keyword evidence="10" id="KW-0472">Membrane</keyword>
<dbReference type="Pfam" id="PF07714">
    <property type="entry name" value="PK_Tyr_Ser-Thr"/>
    <property type="match status" value="2"/>
</dbReference>
<dbReference type="EC" id="2.7.10.1" evidence="2"/>
<dbReference type="EMBL" id="LSMT01000207">
    <property type="protein sequence ID" value="PFX23455.1"/>
    <property type="molecule type" value="Genomic_DNA"/>
</dbReference>
<keyword evidence="4" id="KW-0812">Transmembrane</keyword>
<dbReference type="Gene3D" id="1.10.510.10">
    <property type="entry name" value="Transferase(Phosphotransferase) domain 1"/>
    <property type="match status" value="1"/>
</dbReference>
<dbReference type="InterPro" id="IPR050122">
    <property type="entry name" value="RTK"/>
</dbReference>
<evidence type="ECO:0000313" key="19">
    <source>
        <dbReference type="Proteomes" id="UP000225706"/>
    </source>
</evidence>
<dbReference type="Pfam" id="PF00041">
    <property type="entry name" value="fn3"/>
    <property type="match status" value="1"/>
</dbReference>
<dbReference type="PROSITE" id="PS50853">
    <property type="entry name" value="FN3"/>
    <property type="match status" value="2"/>
</dbReference>
<dbReference type="SUPFAM" id="SSF56112">
    <property type="entry name" value="Protein kinase-like (PK-like)"/>
    <property type="match status" value="1"/>
</dbReference>
<evidence type="ECO:0000313" key="18">
    <source>
        <dbReference type="EMBL" id="PFX23455.1"/>
    </source>
</evidence>
<dbReference type="InterPro" id="IPR011009">
    <property type="entry name" value="Kinase-like_dom_sf"/>
</dbReference>
<evidence type="ECO:0000256" key="11">
    <source>
        <dbReference type="ARBA" id="ARBA00023137"/>
    </source>
</evidence>
<dbReference type="SMART" id="SM00231">
    <property type="entry name" value="FA58C"/>
    <property type="match status" value="2"/>
</dbReference>
<dbReference type="InterPro" id="IPR000421">
    <property type="entry name" value="FA58C"/>
</dbReference>
<dbReference type="PANTHER" id="PTHR24416">
    <property type="entry name" value="TYROSINE-PROTEIN KINASE RECEPTOR"/>
    <property type="match status" value="1"/>
</dbReference>
<dbReference type="GO" id="GO:0005886">
    <property type="term" value="C:plasma membrane"/>
    <property type="evidence" value="ECO:0007669"/>
    <property type="project" value="TreeGrafter"/>
</dbReference>
<proteinExistence type="predicted"/>
<dbReference type="SUPFAM" id="SSF49785">
    <property type="entry name" value="Galactose-binding domain-like"/>
    <property type="match status" value="4"/>
</dbReference>
<dbReference type="InterPro" id="IPR036116">
    <property type="entry name" value="FN3_sf"/>
</dbReference>
<feature type="domain" description="Protein kinase" evidence="15">
    <location>
        <begin position="1037"/>
        <end position="1523"/>
    </location>
</feature>
<evidence type="ECO:0000256" key="14">
    <source>
        <dbReference type="SAM" id="MobiDB-lite"/>
    </source>
</evidence>
<dbReference type="SMART" id="SM00219">
    <property type="entry name" value="TyrKc"/>
    <property type="match status" value="1"/>
</dbReference>
<dbReference type="Pfam" id="PF22633">
    <property type="entry name" value="F5_F8_type_C_2"/>
    <property type="match status" value="1"/>
</dbReference>
<keyword evidence="19" id="KW-1185">Reference proteome</keyword>
<feature type="compositionally biased region" description="Polar residues" evidence="14">
    <location>
        <begin position="1334"/>
        <end position="1351"/>
    </location>
</feature>
<keyword evidence="5" id="KW-0677">Repeat</keyword>
<keyword evidence="6" id="KW-0547">Nucleotide-binding</keyword>
<dbReference type="Pfam" id="PF00754">
    <property type="entry name" value="F5_F8_type_C"/>
    <property type="match status" value="2"/>
</dbReference>
<accession>A0A2B4S4R7</accession>
<feature type="region of interest" description="Disordered" evidence="14">
    <location>
        <begin position="1534"/>
        <end position="1554"/>
    </location>
</feature>
<dbReference type="PROSITE" id="PS00109">
    <property type="entry name" value="PROTEIN_KINASE_TYR"/>
    <property type="match status" value="1"/>
</dbReference>
<feature type="region of interest" description="Disordered" evidence="14">
    <location>
        <begin position="1170"/>
        <end position="1190"/>
    </location>
</feature>
<dbReference type="CDD" id="cd00057">
    <property type="entry name" value="FA58C"/>
    <property type="match status" value="2"/>
</dbReference>
<dbReference type="GO" id="GO:0004714">
    <property type="term" value="F:transmembrane receptor protein tyrosine kinase activity"/>
    <property type="evidence" value="ECO:0007669"/>
    <property type="project" value="UniProtKB-EC"/>
</dbReference>
<evidence type="ECO:0000256" key="4">
    <source>
        <dbReference type="ARBA" id="ARBA00022692"/>
    </source>
</evidence>
<dbReference type="PROSITE" id="PS50011">
    <property type="entry name" value="PROTEIN_KINASE_DOM"/>
    <property type="match status" value="1"/>
</dbReference>
<comment type="caution">
    <text evidence="18">The sequence shown here is derived from an EMBL/GenBank/DDBJ whole genome shotgun (WGS) entry which is preliminary data.</text>
</comment>